<dbReference type="RefSeq" id="WP_243922120.1">
    <property type="nucleotide sequence ID" value="NZ_JALHLG010000021.1"/>
</dbReference>
<dbReference type="Pfam" id="PF09694">
    <property type="entry name" value="Gcw_chp"/>
    <property type="match status" value="1"/>
</dbReference>
<name>A0ABT0BSJ2_9SPHN</name>
<dbReference type="InterPro" id="IPR010239">
    <property type="entry name" value="CHP02001"/>
</dbReference>
<dbReference type="PROSITE" id="PS51318">
    <property type="entry name" value="TAT"/>
    <property type="match status" value="1"/>
</dbReference>
<keyword evidence="1" id="KW-0732">Signal</keyword>
<comment type="caution">
    <text evidence="2">The sequence shown here is derived from an EMBL/GenBank/DDBJ whole genome shotgun (WGS) entry which is preliminary data.</text>
</comment>
<reference evidence="2 3" key="1">
    <citation type="submission" date="2022-04" db="EMBL/GenBank/DDBJ databases">
        <title>Identification of a novel bacterium isolated from mangrove sediments.</title>
        <authorList>
            <person name="Pan X."/>
        </authorList>
    </citation>
    <scope>NUCLEOTIDE SEQUENCE [LARGE SCALE GENOMIC DNA]</scope>
    <source>
        <strain evidence="2 3">B2638</strain>
    </source>
</reference>
<dbReference type="InterPro" id="IPR006311">
    <property type="entry name" value="TAT_signal"/>
</dbReference>
<evidence type="ECO:0000256" key="1">
    <source>
        <dbReference type="SAM" id="SignalP"/>
    </source>
</evidence>
<dbReference type="EMBL" id="JALHLG010000021">
    <property type="protein sequence ID" value="MCJ2187943.1"/>
    <property type="molecule type" value="Genomic_DNA"/>
</dbReference>
<organism evidence="2 3">
    <name type="scientific">Novosphingobium beihaiensis</name>
    <dbReference type="NCBI Taxonomy" id="2930389"/>
    <lineage>
        <taxon>Bacteria</taxon>
        <taxon>Pseudomonadati</taxon>
        <taxon>Pseudomonadota</taxon>
        <taxon>Alphaproteobacteria</taxon>
        <taxon>Sphingomonadales</taxon>
        <taxon>Sphingomonadaceae</taxon>
        <taxon>Novosphingobium</taxon>
    </lineage>
</organism>
<sequence>MTMSVRGAIAATLLAGTALAATPAFADEADAPGPITISGDVTLVTDYRFRGVSLSGGDPAIQGGITVTHETGVYAGAWSSSIQGGGAYGEQELDLFGGWSGEVTSGLTLDVGLLYYDYPGADKHTPLGAKNHVNYWEPYASLSGDIGPASLKVGVAYAWDQKSLGSEDNLYLYSDVDVAVPNTPVTVSGHIGYTDGVLAPEYLNGLSDQTGWDWSIGASATVYGPLSVGVSYIGVTGPSVDGFTDDTVVATVSASF</sequence>
<feature type="chain" id="PRO_5046427598" evidence="1">
    <location>
        <begin position="27"/>
        <end position="256"/>
    </location>
</feature>
<dbReference type="NCBIfam" id="TIGR02001">
    <property type="entry name" value="gcw_chp"/>
    <property type="match status" value="1"/>
</dbReference>
<dbReference type="Proteomes" id="UP001202281">
    <property type="component" value="Unassembled WGS sequence"/>
</dbReference>
<accession>A0ABT0BSJ2</accession>
<proteinExistence type="predicted"/>
<gene>
    <name evidence="2" type="ORF">MTR66_14100</name>
</gene>
<protein>
    <submittedName>
        <fullName evidence="2">TorF family putative porin</fullName>
    </submittedName>
</protein>
<evidence type="ECO:0000313" key="2">
    <source>
        <dbReference type="EMBL" id="MCJ2187943.1"/>
    </source>
</evidence>
<keyword evidence="3" id="KW-1185">Reference proteome</keyword>
<feature type="signal peptide" evidence="1">
    <location>
        <begin position="1"/>
        <end position="26"/>
    </location>
</feature>
<evidence type="ECO:0000313" key="3">
    <source>
        <dbReference type="Proteomes" id="UP001202281"/>
    </source>
</evidence>